<dbReference type="Proteomes" id="UP000030145">
    <property type="component" value="Unassembled WGS sequence"/>
</dbReference>
<accession>A0A0A2DFS8</accession>
<proteinExistence type="predicted"/>
<gene>
    <name evidence="1" type="ORF">MA47_11015</name>
</gene>
<dbReference type="EMBL" id="JRVJ01000028">
    <property type="protein sequence ID" value="KGM18013.1"/>
    <property type="molecule type" value="Genomic_DNA"/>
</dbReference>
<evidence type="ECO:0000313" key="1">
    <source>
        <dbReference type="EMBL" id="KGM18013.1"/>
    </source>
</evidence>
<name>A0A0A2DFS8_9CORY</name>
<reference evidence="1 2" key="1">
    <citation type="submission" date="2014-10" db="EMBL/GenBank/DDBJ databases">
        <title>Whole Genome sequence of Corynebacterium auriscanis strain CIP 106629.</title>
        <authorList>
            <person name="Hassan S.S."/>
            <person name="Jamal S.B."/>
            <person name="Tiwari S."/>
            <person name="Oliveira L.D.C."/>
            <person name="Souza F."/>
            <person name="Mariano D.C."/>
            <person name="Almeida S."/>
            <person name="Dorella F."/>
            <person name="Pereira F."/>
            <person name="Carvalho A."/>
            <person name="Leal C.A."/>
            <person name="Soares S.D.C."/>
            <person name="Figueiredo H.C."/>
            <person name="Silva A."/>
            <person name="Azevedo V.A."/>
        </authorList>
    </citation>
    <scope>NUCLEOTIDE SEQUENCE [LARGE SCALE GENOMIC DNA]</scope>
    <source>
        <strain evidence="1 2">CIP 106629</strain>
    </source>
</reference>
<comment type="caution">
    <text evidence="1">The sequence shown here is derived from an EMBL/GenBank/DDBJ whole genome shotgun (WGS) entry which is preliminary data.</text>
</comment>
<evidence type="ECO:0000313" key="2">
    <source>
        <dbReference type="Proteomes" id="UP000030145"/>
    </source>
</evidence>
<dbReference type="AlphaFoldDB" id="A0A0A2DFS8"/>
<protein>
    <submittedName>
        <fullName evidence="1">Uncharacterized protein</fullName>
    </submittedName>
</protein>
<keyword evidence="2" id="KW-1185">Reference proteome</keyword>
<sequence length="139" mass="16196">MAHYNIYDDLGIDRNLESSRIVNLIDERLSSTPRDNVADFDRLTTSRHLFEDDSRRSAYDKALDDPDHPDITIGSFRAFADGTYSTQSTKPRHRRRRGQHHSFRLLALLSLPPPASLTLLPFRIRRPRRPHPTKHQQDL</sequence>
<organism evidence="1 2">
    <name type="scientific">Corynebacterium auriscanis</name>
    <dbReference type="NCBI Taxonomy" id="99807"/>
    <lineage>
        <taxon>Bacteria</taxon>
        <taxon>Bacillati</taxon>
        <taxon>Actinomycetota</taxon>
        <taxon>Actinomycetes</taxon>
        <taxon>Mycobacteriales</taxon>
        <taxon>Corynebacteriaceae</taxon>
        <taxon>Corynebacterium</taxon>
    </lineage>
</organism>